<evidence type="ECO:0000313" key="1">
    <source>
        <dbReference type="EMBL" id="KAG2484088.1"/>
    </source>
</evidence>
<organism evidence="1 2">
    <name type="scientific">Edaphochlamys debaryana</name>
    <dbReference type="NCBI Taxonomy" id="47281"/>
    <lineage>
        <taxon>Eukaryota</taxon>
        <taxon>Viridiplantae</taxon>
        <taxon>Chlorophyta</taxon>
        <taxon>core chlorophytes</taxon>
        <taxon>Chlorophyceae</taxon>
        <taxon>CS clade</taxon>
        <taxon>Chlamydomonadales</taxon>
        <taxon>Chlamydomonadales incertae sedis</taxon>
        <taxon>Edaphochlamys</taxon>
    </lineage>
</organism>
<evidence type="ECO:0008006" key="3">
    <source>
        <dbReference type="Google" id="ProtNLM"/>
    </source>
</evidence>
<name>A0A835XJR3_9CHLO</name>
<evidence type="ECO:0000313" key="2">
    <source>
        <dbReference type="Proteomes" id="UP000612055"/>
    </source>
</evidence>
<dbReference type="AlphaFoldDB" id="A0A835XJR3"/>
<dbReference type="EMBL" id="JAEHOE010000158">
    <property type="protein sequence ID" value="KAG2484088.1"/>
    <property type="molecule type" value="Genomic_DNA"/>
</dbReference>
<proteinExistence type="predicted"/>
<reference evidence="1" key="1">
    <citation type="journal article" date="2020" name="bioRxiv">
        <title>Comparative genomics of Chlamydomonas.</title>
        <authorList>
            <person name="Craig R.J."/>
            <person name="Hasan A.R."/>
            <person name="Ness R.W."/>
            <person name="Keightley P.D."/>
        </authorList>
    </citation>
    <scope>NUCLEOTIDE SEQUENCE</scope>
    <source>
        <strain evidence="1">CCAP 11/70</strain>
    </source>
</reference>
<accession>A0A835XJR3</accession>
<sequence>MAVDPFATLTTPEGSTYSYYRTEEPITADEAGAACDALGTKLASFSSADQVKATLWSSTVVNAVDESGDTGLIWTGLRIRWPHAGNRRLLRSSGTDAVDLSDELVQIMSEMEASPEHIPTHTADGRAIPSEIRAHMFLLRQRRALSEASAAGSTSGISATMRALLQDGADPTPDFRGAEMSWADGTSTEFILDNPANMGFLACNRKKVDECCGAVFDIGPDPYPGNGFPTIFFYPCGVQKVQGAMPPAGYMCIDDPVAELRSPSPSPSGENSSAMCKPGWAPARKGKKACRACRPGTYSTDGLKCLNCPAGTKAKKAASKCT</sequence>
<protein>
    <recommendedName>
        <fullName evidence="3">C-type lectin domain-containing protein</fullName>
    </recommendedName>
</protein>
<dbReference type="OrthoDB" id="535088at2759"/>
<gene>
    <name evidence="1" type="ORF">HYH03_017107</name>
</gene>
<dbReference type="Proteomes" id="UP000612055">
    <property type="component" value="Unassembled WGS sequence"/>
</dbReference>
<comment type="caution">
    <text evidence="1">The sequence shown here is derived from an EMBL/GenBank/DDBJ whole genome shotgun (WGS) entry which is preliminary data.</text>
</comment>
<keyword evidence="2" id="KW-1185">Reference proteome</keyword>